<proteinExistence type="inferred from homology"/>
<feature type="compositionally biased region" description="Basic and acidic residues" evidence="14">
    <location>
        <begin position="266"/>
        <end position="275"/>
    </location>
</feature>
<dbReference type="InterPro" id="IPR001650">
    <property type="entry name" value="Helicase_C-like"/>
</dbReference>
<dbReference type="EMBL" id="JAVHNQ010000001">
    <property type="protein sequence ID" value="KAK6359848.1"/>
    <property type="molecule type" value="Genomic_DNA"/>
</dbReference>
<dbReference type="AlphaFoldDB" id="A0AAV9VE53"/>
<dbReference type="GO" id="GO:0003676">
    <property type="term" value="F:nucleic acid binding"/>
    <property type="evidence" value="ECO:0007669"/>
    <property type="project" value="InterPro"/>
</dbReference>
<protein>
    <recommendedName>
        <fullName evidence="3">RNA helicase</fullName>
        <ecNumber evidence="3">3.6.4.13</ecNumber>
    </recommendedName>
</protein>
<evidence type="ECO:0000256" key="1">
    <source>
        <dbReference type="ARBA" id="ARBA00004604"/>
    </source>
</evidence>
<feature type="domain" description="Helicase ATP-binding" evidence="15">
    <location>
        <begin position="393"/>
        <end position="574"/>
    </location>
</feature>
<dbReference type="PROSITE" id="PS51194">
    <property type="entry name" value="HELICASE_CTER"/>
    <property type="match status" value="1"/>
</dbReference>
<feature type="domain" description="Helicase C-terminal" evidence="16">
    <location>
        <begin position="606"/>
        <end position="757"/>
    </location>
</feature>
<reference evidence="17 18" key="1">
    <citation type="submission" date="2019-10" db="EMBL/GenBank/DDBJ databases">
        <authorList>
            <person name="Palmer J.M."/>
        </authorList>
    </citation>
    <scope>NUCLEOTIDE SEQUENCE [LARGE SCALE GENOMIC DNA]</scope>
    <source>
        <strain evidence="17 18">TWF696</strain>
    </source>
</reference>
<evidence type="ECO:0000259" key="16">
    <source>
        <dbReference type="PROSITE" id="PS51194"/>
    </source>
</evidence>
<dbReference type="FunFam" id="3.40.50.300:FF:000008">
    <property type="entry name" value="ATP-dependent RNA helicase RhlB"/>
    <property type="match status" value="1"/>
</dbReference>
<dbReference type="InterPro" id="IPR000629">
    <property type="entry name" value="RNA-helicase_DEAD-box_CS"/>
</dbReference>
<feature type="compositionally biased region" description="Acidic residues" evidence="14">
    <location>
        <begin position="255"/>
        <end position="265"/>
    </location>
</feature>
<evidence type="ECO:0000256" key="7">
    <source>
        <dbReference type="ARBA" id="ARBA00022801"/>
    </source>
</evidence>
<dbReference type="Pfam" id="PF00271">
    <property type="entry name" value="Helicase_C"/>
    <property type="match status" value="1"/>
</dbReference>
<dbReference type="InterPro" id="IPR044742">
    <property type="entry name" value="DEAD/DEAH_RhlB"/>
</dbReference>
<evidence type="ECO:0000313" key="18">
    <source>
        <dbReference type="Proteomes" id="UP001375240"/>
    </source>
</evidence>
<feature type="region of interest" description="Disordered" evidence="14">
    <location>
        <begin position="1"/>
        <end position="212"/>
    </location>
</feature>
<evidence type="ECO:0000256" key="11">
    <source>
        <dbReference type="ARBA" id="ARBA00037449"/>
    </source>
</evidence>
<dbReference type="InterPro" id="IPR011545">
    <property type="entry name" value="DEAD/DEAH_box_helicase_dom"/>
</dbReference>
<evidence type="ECO:0000256" key="10">
    <source>
        <dbReference type="ARBA" id="ARBA00023242"/>
    </source>
</evidence>
<keyword evidence="5" id="KW-0698">rRNA processing</keyword>
<dbReference type="PROSITE" id="PS51192">
    <property type="entry name" value="HELICASE_ATP_BIND_1"/>
    <property type="match status" value="1"/>
</dbReference>
<dbReference type="SMART" id="SM00490">
    <property type="entry name" value="HELICc"/>
    <property type="match status" value="1"/>
</dbReference>
<evidence type="ECO:0000256" key="2">
    <source>
        <dbReference type="ARBA" id="ARBA00009334"/>
    </source>
</evidence>
<keyword evidence="9 13" id="KW-0067">ATP-binding</keyword>
<dbReference type="GO" id="GO:0016787">
    <property type="term" value="F:hydrolase activity"/>
    <property type="evidence" value="ECO:0007669"/>
    <property type="project" value="UniProtKB-KW"/>
</dbReference>
<dbReference type="Pfam" id="PF00270">
    <property type="entry name" value="DEAD"/>
    <property type="match status" value="1"/>
</dbReference>
<comment type="catalytic activity">
    <reaction evidence="12">
        <text>ATP + H2O = ADP + phosphate + H(+)</text>
        <dbReference type="Rhea" id="RHEA:13065"/>
        <dbReference type="ChEBI" id="CHEBI:15377"/>
        <dbReference type="ChEBI" id="CHEBI:15378"/>
        <dbReference type="ChEBI" id="CHEBI:30616"/>
        <dbReference type="ChEBI" id="CHEBI:43474"/>
        <dbReference type="ChEBI" id="CHEBI:456216"/>
        <dbReference type="EC" id="3.6.4.13"/>
    </reaction>
</comment>
<feature type="compositionally biased region" description="Low complexity" evidence="14">
    <location>
        <begin position="52"/>
        <end position="69"/>
    </location>
</feature>
<keyword evidence="4" id="KW-0690">Ribosome biogenesis</keyword>
<feature type="region of interest" description="Disordered" evidence="14">
    <location>
        <begin position="233"/>
        <end position="331"/>
    </location>
</feature>
<evidence type="ECO:0000256" key="4">
    <source>
        <dbReference type="ARBA" id="ARBA00022517"/>
    </source>
</evidence>
<dbReference type="PROSITE" id="PS00039">
    <property type="entry name" value="DEAD_ATP_HELICASE"/>
    <property type="match status" value="1"/>
</dbReference>
<comment type="caution">
    <text evidence="17">The sequence shown here is derived from an EMBL/GenBank/DDBJ whole genome shotgun (WGS) entry which is preliminary data.</text>
</comment>
<feature type="compositionally biased region" description="Basic residues" evidence="14">
    <location>
        <begin position="162"/>
        <end position="178"/>
    </location>
</feature>
<keyword evidence="10" id="KW-0539">Nucleus</keyword>
<feature type="compositionally biased region" description="Basic and acidic residues" evidence="14">
    <location>
        <begin position="86"/>
        <end position="101"/>
    </location>
</feature>
<keyword evidence="18" id="KW-1185">Reference proteome</keyword>
<sequence length="788" mass="85582">MGKKRKASEAEDDMPAFISQANAPPAKDESEDKKKKNKKGTTKKSLKPWIPATNGDADAANGDTDASAAPREKPDFASMNVWQLKQKPDGEKKGDKYARQKELRKRKREEKEKFERYKAEVEGREYVPVDKKKEKKEKKEKNKEKNKDKDKEGKKAQPLSKKEKKKLSQQRREKKKAARREAKKAAEAAETAANGEGAENGTTEVTASKVEEVAEVVEGDAVEKMEVVEEAVTVTSVVEDKMDVDSDGSSSSSDSDSDSEEEEDETPPKAAEKPAKSNGVSNGTKQKENTESSDSDSSDSSDSASDKAALAPQSNNSTAPTTANGSVSPAPVDSTAVSSYMSTHSIKITDPEAPNATSFDLILNFSDLPAVDKSHLAPFSAYKTPTPIQAASWSYLLAGKDLIGVAETGSGKTMAFAYPAVQYLSKLPKSEKNPKKTGAKVVIVSPTRELAMQIYEQVEVLTKAAGLKDAATCIYGGVPKDPQRETLKKALVIVATPGRLNDFLEEGAASISQAGYVVLDEADRMLDKGFEDAIKTILGATPATPKRQTLMFTATWPQSVRQLASTFMTKPVRIGINSPDDGDLRANTRITQTVEVLTDSRLKESRLLSILHAHQRSSPAAKNDRILVFALYKKEAARLEGFLRAKGIKVGGIHGDLNQHTRTTTLAEFKAGRTPVLVATDVAARGLDIPNVKLVINVTFPLTIEDYVHRIGRTGRAGEVGKAVTFFTEHDKAHSGSLINVLKAANQSVPEDLMKFGTTVKKKEHASYGAFYRDTSDAKAATKIKFDE</sequence>
<feature type="compositionally biased region" description="Low complexity" evidence="14">
    <location>
        <begin position="188"/>
        <end position="208"/>
    </location>
</feature>
<keyword evidence="6 13" id="KW-0547">Nucleotide-binding</keyword>
<feature type="compositionally biased region" description="Basic and acidic residues" evidence="14">
    <location>
        <begin position="109"/>
        <end position="155"/>
    </location>
</feature>
<evidence type="ECO:0000313" key="17">
    <source>
        <dbReference type="EMBL" id="KAK6359848.1"/>
    </source>
</evidence>
<dbReference type="SUPFAM" id="SSF52540">
    <property type="entry name" value="P-loop containing nucleoside triphosphate hydrolases"/>
    <property type="match status" value="1"/>
</dbReference>
<dbReference type="GO" id="GO:0005524">
    <property type="term" value="F:ATP binding"/>
    <property type="evidence" value="ECO:0007669"/>
    <property type="project" value="UniProtKB-KW"/>
</dbReference>
<feature type="compositionally biased region" description="Basic residues" evidence="14">
    <location>
        <begin position="35"/>
        <end position="46"/>
    </location>
</feature>
<dbReference type="PANTHER" id="PTHR47958">
    <property type="entry name" value="ATP-DEPENDENT RNA HELICASE DBP3"/>
    <property type="match status" value="1"/>
</dbReference>
<evidence type="ECO:0000256" key="13">
    <source>
        <dbReference type="RuleBase" id="RU000492"/>
    </source>
</evidence>
<dbReference type="InterPro" id="IPR014001">
    <property type="entry name" value="Helicase_ATP-bd"/>
</dbReference>
<dbReference type="Gene3D" id="3.40.50.300">
    <property type="entry name" value="P-loop containing nucleotide triphosphate hydrolases"/>
    <property type="match status" value="2"/>
</dbReference>
<evidence type="ECO:0000256" key="9">
    <source>
        <dbReference type="ARBA" id="ARBA00022840"/>
    </source>
</evidence>
<dbReference type="CDD" id="cd18787">
    <property type="entry name" value="SF2_C_DEAD"/>
    <property type="match status" value="1"/>
</dbReference>
<keyword evidence="7 13" id="KW-0378">Hydrolase</keyword>
<evidence type="ECO:0000259" key="15">
    <source>
        <dbReference type="PROSITE" id="PS51192"/>
    </source>
</evidence>
<evidence type="ECO:0000256" key="8">
    <source>
        <dbReference type="ARBA" id="ARBA00022806"/>
    </source>
</evidence>
<name>A0AAV9VE53_9PEZI</name>
<evidence type="ECO:0000256" key="6">
    <source>
        <dbReference type="ARBA" id="ARBA00022741"/>
    </source>
</evidence>
<evidence type="ECO:0000256" key="14">
    <source>
        <dbReference type="SAM" id="MobiDB-lite"/>
    </source>
</evidence>
<evidence type="ECO:0000256" key="5">
    <source>
        <dbReference type="ARBA" id="ARBA00022552"/>
    </source>
</evidence>
<dbReference type="EC" id="3.6.4.13" evidence="3"/>
<dbReference type="GO" id="GO:0003724">
    <property type="term" value="F:RNA helicase activity"/>
    <property type="evidence" value="ECO:0007669"/>
    <property type="project" value="UniProtKB-EC"/>
</dbReference>
<keyword evidence="8 13" id="KW-0347">Helicase</keyword>
<comment type="similarity">
    <text evidence="2">Belongs to the DEAD box helicase family. DDX5/DBP2 subfamily.</text>
</comment>
<evidence type="ECO:0000256" key="3">
    <source>
        <dbReference type="ARBA" id="ARBA00012552"/>
    </source>
</evidence>
<dbReference type="Proteomes" id="UP001375240">
    <property type="component" value="Unassembled WGS sequence"/>
</dbReference>
<feature type="compositionally biased region" description="Polar residues" evidence="14">
    <location>
        <begin position="312"/>
        <end position="327"/>
    </location>
</feature>
<accession>A0AAV9VE53</accession>
<evidence type="ECO:0000256" key="12">
    <source>
        <dbReference type="ARBA" id="ARBA00047984"/>
    </source>
</evidence>
<comment type="subcellular location">
    <subcellularLocation>
        <location evidence="1">Nucleus</location>
        <location evidence="1">Nucleolus</location>
    </subcellularLocation>
</comment>
<gene>
    <name evidence="17" type="primary">DBP3</name>
    <name evidence="17" type="ORF">TWF696_000981</name>
</gene>
<dbReference type="InterPro" id="IPR027417">
    <property type="entry name" value="P-loop_NTPase"/>
</dbReference>
<comment type="function">
    <text evidence="11">ATP-dependent RNA helicase required for 60S ribosomal subunit synthesis. Involved in efficient pre-rRNA processing, predominantly at site A3, which is necessary for the normal formation of 25S and 5.8S rRNAs.</text>
</comment>
<dbReference type="SMART" id="SM00487">
    <property type="entry name" value="DEXDc"/>
    <property type="match status" value="1"/>
</dbReference>
<organism evidence="17 18">
    <name type="scientific">Orbilia brochopaga</name>
    <dbReference type="NCBI Taxonomy" id="3140254"/>
    <lineage>
        <taxon>Eukaryota</taxon>
        <taxon>Fungi</taxon>
        <taxon>Dikarya</taxon>
        <taxon>Ascomycota</taxon>
        <taxon>Pezizomycotina</taxon>
        <taxon>Orbiliomycetes</taxon>
        <taxon>Orbiliales</taxon>
        <taxon>Orbiliaceae</taxon>
        <taxon>Orbilia</taxon>
    </lineage>
</organism>
<dbReference type="CDD" id="cd00268">
    <property type="entry name" value="DEADc"/>
    <property type="match status" value="1"/>
</dbReference>